<feature type="region of interest" description="Disordered" evidence="1">
    <location>
        <begin position="585"/>
        <end position="610"/>
    </location>
</feature>
<protein>
    <submittedName>
        <fullName evidence="2">Self-incompatibility locus early-flowering 3</fullName>
    </submittedName>
</protein>
<reference evidence="2" key="1">
    <citation type="submission" date="2011-06" db="EMBL/GenBank/DDBJ databases">
        <authorList>
            <person name="Yasuo Y."/>
        </authorList>
    </citation>
    <scope>NUCLEOTIDE SEQUENCE</scope>
</reference>
<accession>H3JUC8</accession>
<dbReference type="InterPro" id="IPR039319">
    <property type="entry name" value="ELF3-like"/>
</dbReference>
<dbReference type="PANTHER" id="PTHR34281">
    <property type="entry name" value="PROTEIN EARLY FLOWERING 3"/>
    <property type="match status" value="1"/>
</dbReference>
<organism evidence="2">
    <name type="scientific">Fagopyrum cymosum</name>
    <dbReference type="NCBI Taxonomy" id="62329"/>
    <lineage>
        <taxon>Eukaryota</taxon>
        <taxon>Viridiplantae</taxon>
        <taxon>Streptophyta</taxon>
        <taxon>Embryophyta</taxon>
        <taxon>Tracheophyta</taxon>
        <taxon>Spermatophyta</taxon>
        <taxon>Magnoliopsida</taxon>
        <taxon>eudicotyledons</taxon>
        <taxon>Gunneridae</taxon>
        <taxon>Pentapetalae</taxon>
        <taxon>Caryophyllales</taxon>
        <taxon>Polygonaceae</taxon>
        <taxon>Polygonoideae</taxon>
        <taxon>Fagopyreae</taxon>
        <taxon>Fagopyrum</taxon>
    </lineage>
</organism>
<dbReference type="EMBL" id="AB641417">
    <property type="protein sequence ID" value="BAL49855.1"/>
    <property type="molecule type" value="Genomic_DNA"/>
</dbReference>
<evidence type="ECO:0000313" key="2">
    <source>
        <dbReference type="EMBL" id="BAL49855.1"/>
    </source>
</evidence>
<reference evidence="2" key="2">
    <citation type="journal article" date="2012" name="PLoS ONE">
        <title>S-LOCUS EARLY FLOWERING 3 Is Exclusively Present in the Genomes of Short-Styled Buckwheat Plants that Exhibit Heteromorphic Self-Incompatibility.</title>
        <authorList>
            <person name="Yasui Y."/>
            <person name="Mori M."/>
            <person name="Aii J."/>
            <person name="Abe T."/>
            <person name="Matsumoto D."/>
            <person name="Sato S."/>
            <person name="Hayashi Y."/>
            <person name="Ohnishi O."/>
            <person name="Ota T."/>
        </authorList>
    </citation>
    <scope>NUCLEOTIDE SEQUENCE</scope>
</reference>
<evidence type="ECO:0000256" key="1">
    <source>
        <dbReference type="SAM" id="MobiDB-lite"/>
    </source>
</evidence>
<feature type="compositionally biased region" description="Basic and acidic residues" evidence="1">
    <location>
        <begin position="588"/>
        <end position="598"/>
    </location>
</feature>
<dbReference type="GO" id="GO:2000028">
    <property type="term" value="P:regulation of photoperiodism, flowering"/>
    <property type="evidence" value="ECO:0007669"/>
    <property type="project" value="InterPro"/>
</dbReference>
<dbReference type="PANTHER" id="PTHR34281:SF2">
    <property type="entry name" value="PROTEIN EARLY FLOWERING 3"/>
    <property type="match status" value="1"/>
</dbReference>
<feature type="region of interest" description="Disordered" evidence="1">
    <location>
        <begin position="427"/>
        <end position="459"/>
    </location>
</feature>
<feature type="region of interest" description="Disordered" evidence="1">
    <location>
        <begin position="1"/>
        <end position="25"/>
    </location>
</feature>
<proteinExistence type="predicted"/>
<gene>
    <name evidence="2" type="primary">S-ELF</name>
</gene>
<sequence>MEPLFPRLYLKTTEKGGPKPPPRNKMAVHEEPIAPSSRFTNGSITMLPLHPSGGLPLISQAGSSRQVNGSEKKTPSAFYSLPASTHMAPRIVPLSESDRILSQISENSAAKPLGFTISSISCNSLLTSRSSSTPPICPFRSSPLSVTDSLGRGAVEAQRANLGLLISPDNNDGTGSNSRCLESEDYSMHARIVHRNEDGSGTRKVGYVTSRISPDDVVLKIGQENFWKIRRILVKQQRIFSIQVFELHQLVQKSLAGSSYHFIEDSICLHEHFHEVSSKEELLQPLQPPHLHLQTPPPLSSLRTHVQPSECPKIAADNSLVKTPFPSVLYNSMSVPLWGKTIALSMVIGNKPCTSFSSPPSLPLPGPPPPLPSPIEANNFSIKNAIGPENSIEKRPSPLSCNPNKLSFSGHRSCKSMATSAGTDKSITPYSYSLPTPPGDSANSQSSVPCPKPGTPSGDSLRLILPTTCFNSTPEKHWPFPFWSSEGLVYKPYPGPYPLNKASFTAHLFGSCGPMNVPPGGGSYIRHRAYGIPHATQQGKGLVPGIPIKMSFLDPCDFSLTNLSPWEHAVVKDMSSSHHKGVFWSDRTVPRSNEDDRQGSTGSSSMGRASRDALHPFSLEPVGAQESESGVGNEKLTQAIKVVPCDGRLASESAMRIFQSIQKERKQNNV</sequence>
<name>H3JUC8_9CARY</name>
<dbReference type="AlphaFoldDB" id="H3JUC8"/>